<comment type="caution">
    <text evidence="4">The sequence shown here is derived from an EMBL/GenBank/DDBJ whole genome shotgun (WGS) entry which is preliminary data.</text>
</comment>
<dbReference type="STRING" id="1033802.SSPSH_001929"/>
<dbReference type="eggNOG" id="ENOG5032UQ9">
    <property type="taxonomic scope" value="Bacteria"/>
</dbReference>
<dbReference type="RefSeq" id="WP_006912660.1">
    <property type="nucleotide sequence ID" value="NZ_AFNV02000012.1"/>
</dbReference>
<dbReference type="AlphaFoldDB" id="F7Q822"/>
<feature type="chain" id="PRO_5003367019" evidence="2">
    <location>
        <begin position="26"/>
        <end position="195"/>
    </location>
</feature>
<feature type="domain" description="PRC-barrel" evidence="3">
    <location>
        <begin position="32"/>
        <end position="87"/>
    </location>
</feature>
<accession>F7Q822</accession>
<feature type="compositionally biased region" description="Acidic residues" evidence="1">
    <location>
        <begin position="174"/>
        <end position="195"/>
    </location>
</feature>
<name>F7Q822_9GAMM</name>
<evidence type="ECO:0000256" key="1">
    <source>
        <dbReference type="SAM" id="MobiDB-lite"/>
    </source>
</evidence>
<proteinExistence type="predicted"/>
<dbReference type="Gene3D" id="1.10.287.700">
    <property type="entry name" value="Helix hairpin bin"/>
    <property type="match status" value="1"/>
</dbReference>
<dbReference type="Proteomes" id="UP000006242">
    <property type="component" value="Unassembled WGS sequence"/>
</dbReference>
<dbReference type="Gene3D" id="2.30.30.240">
    <property type="entry name" value="PRC-barrel domain"/>
    <property type="match status" value="1"/>
</dbReference>
<sequence length="195" mass="20966">MAVRKTSAIALTGITLAATSTFALAQQKPDGLYSADQLLDAEVYAQGSDKQVGEIDDVILDNNMTIKSFVVETENNFGMDGKSYVVSPDQLSVETMQGEKATEPQYRITLMADGQALSSYPVYNDSWWNNTQSQAADAWDQTKQSANSAWTRIKDGTTELIDDTRDAIGGAADETGDATDNAADETQDAAEDASN</sequence>
<keyword evidence="2" id="KW-0732">Signal</keyword>
<dbReference type="SUPFAM" id="SSF50346">
    <property type="entry name" value="PRC-barrel domain"/>
    <property type="match status" value="1"/>
</dbReference>
<feature type="region of interest" description="Disordered" evidence="1">
    <location>
        <begin position="165"/>
        <end position="195"/>
    </location>
</feature>
<gene>
    <name evidence="4" type="ORF">SSPSH_001929</name>
</gene>
<evidence type="ECO:0000259" key="3">
    <source>
        <dbReference type="Pfam" id="PF05239"/>
    </source>
</evidence>
<reference evidence="4 5" key="2">
    <citation type="journal article" date="2013" name="PLoS ONE">
        <title>INDIGO - INtegrated Data Warehouse of MIcrobial GenOmes with Examples from the Red Sea Extremophiles.</title>
        <authorList>
            <person name="Alam I."/>
            <person name="Antunes A."/>
            <person name="Kamau A.A."/>
            <person name="Ba Alawi W."/>
            <person name="Kalkatawi M."/>
            <person name="Stingl U."/>
            <person name="Bajic V.B."/>
        </authorList>
    </citation>
    <scope>NUCLEOTIDE SEQUENCE [LARGE SCALE GENOMIC DNA]</scope>
    <source>
        <strain evidence="4 5">E1L3A</strain>
    </source>
</reference>
<evidence type="ECO:0000313" key="5">
    <source>
        <dbReference type="Proteomes" id="UP000006242"/>
    </source>
</evidence>
<dbReference type="InterPro" id="IPR027275">
    <property type="entry name" value="PRC-brl_dom"/>
</dbReference>
<dbReference type="EMBL" id="AFNV02000012">
    <property type="protein sequence ID" value="ERJ19090.1"/>
    <property type="molecule type" value="Genomic_DNA"/>
</dbReference>
<organism evidence="4 5">
    <name type="scientific">Salinisphaera shabanensis E1L3A</name>
    <dbReference type="NCBI Taxonomy" id="1033802"/>
    <lineage>
        <taxon>Bacteria</taxon>
        <taxon>Pseudomonadati</taxon>
        <taxon>Pseudomonadota</taxon>
        <taxon>Gammaproteobacteria</taxon>
        <taxon>Salinisphaerales</taxon>
        <taxon>Salinisphaeraceae</taxon>
        <taxon>Salinisphaera</taxon>
    </lineage>
</organism>
<dbReference type="Pfam" id="PF05239">
    <property type="entry name" value="PRC"/>
    <property type="match status" value="1"/>
</dbReference>
<keyword evidence="5" id="KW-1185">Reference proteome</keyword>
<dbReference type="InterPro" id="IPR011033">
    <property type="entry name" value="PRC_barrel-like_sf"/>
</dbReference>
<protein>
    <submittedName>
        <fullName evidence="4">PRC-barrel domain protein</fullName>
    </submittedName>
</protein>
<feature type="signal peptide" evidence="2">
    <location>
        <begin position="1"/>
        <end position="25"/>
    </location>
</feature>
<dbReference type="OrthoDB" id="6182585at2"/>
<reference evidence="4 5" key="1">
    <citation type="journal article" date="2011" name="J. Bacteriol.">
        <title>Genome sequence of Salinisphaera shabanensis, a gammaproteobacterium from the harsh, variable environment of the brine-seawater interface of the Shaban Deep in the Red Sea.</title>
        <authorList>
            <person name="Antunes A."/>
            <person name="Alam I."/>
            <person name="Bajic V.B."/>
            <person name="Stingl U."/>
        </authorList>
    </citation>
    <scope>NUCLEOTIDE SEQUENCE [LARGE SCALE GENOMIC DNA]</scope>
    <source>
        <strain evidence="4 5">E1L3A</strain>
    </source>
</reference>
<evidence type="ECO:0000313" key="4">
    <source>
        <dbReference type="EMBL" id="ERJ19090.1"/>
    </source>
</evidence>
<evidence type="ECO:0000256" key="2">
    <source>
        <dbReference type="SAM" id="SignalP"/>
    </source>
</evidence>